<organism evidence="7 8">
    <name type="scientific">Wallemia hederae</name>
    <dbReference type="NCBI Taxonomy" id="1540922"/>
    <lineage>
        <taxon>Eukaryota</taxon>
        <taxon>Fungi</taxon>
        <taxon>Dikarya</taxon>
        <taxon>Basidiomycota</taxon>
        <taxon>Wallemiomycotina</taxon>
        <taxon>Wallemiomycetes</taxon>
        <taxon>Wallemiales</taxon>
        <taxon>Wallemiaceae</taxon>
        <taxon>Wallemia</taxon>
    </lineage>
</organism>
<evidence type="ECO:0000256" key="1">
    <source>
        <dbReference type="ARBA" id="ARBA00004007"/>
    </source>
</evidence>
<evidence type="ECO:0000256" key="4">
    <source>
        <dbReference type="ARBA" id="ARBA00022989"/>
    </source>
</evidence>
<evidence type="ECO:0000256" key="6">
    <source>
        <dbReference type="SAM" id="SignalP"/>
    </source>
</evidence>
<dbReference type="PANTHER" id="PTHR21320:SF3">
    <property type="entry name" value="CYTOCHROME C OXIDASE ASSEMBLY PROTEIN COX11, MITOCHONDRIAL-RELATED"/>
    <property type="match status" value="1"/>
</dbReference>
<evidence type="ECO:0000256" key="5">
    <source>
        <dbReference type="ARBA" id="ARBA00023136"/>
    </source>
</evidence>
<evidence type="ECO:0000313" key="7">
    <source>
        <dbReference type="EMBL" id="TIA87072.1"/>
    </source>
</evidence>
<keyword evidence="3" id="KW-0812">Transmembrane</keyword>
<comment type="caution">
    <text evidence="7">The sequence shown here is derived from an EMBL/GenBank/DDBJ whole genome shotgun (WGS) entry which is preliminary data.</text>
</comment>
<keyword evidence="4" id="KW-1133">Transmembrane helix</keyword>
<gene>
    <name evidence="7" type="ORF">E3P99_03409</name>
</gene>
<dbReference type="PIRSF" id="PIRSF005413">
    <property type="entry name" value="COX11"/>
    <property type="match status" value="1"/>
</dbReference>
<keyword evidence="6" id="KW-0732">Signal</keyword>
<dbReference type="Gene3D" id="2.60.370.10">
    <property type="entry name" value="Ctag/Cox11"/>
    <property type="match status" value="1"/>
</dbReference>
<dbReference type="Proteomes" id="UP000310189">
    <property type="component" value="Unassembled WGS sequence"/>
</dbReference>
<dbReference type="SUPFAM" id="SSF110111">
    <property type="entry name" value="Ctag/Cox11"/>
    <property type="match status" value="1"/>
</dbReference>
<dbReference type="GO" id="GO:0005507">
    <property type="term" value="F:copper ion binding"/>
    <property type="evidence" value="ECO:0007669"/>
    <property type="project" value="InterPro"/>
</dbReference>
<dbReference type="InterPro" id="IPR007533">
    <property type="entry name" value="Cyt_c_oxidase_assmbl_CtaG"/>
</dbReference>
<feature type="chain" id="PRO_5020920513" description="Cytochrome c oxidase assembly protein CtaG/Cox11" evidence="6">
    <location>
        <begin position="18"/>
        <end position="205"/>
    </location>
</feature>
<dbReference type="PANTHER" id="PTHR21320">
    <property type="entry name" value="CYTOCHROME C OXIDASE ASSEMBLY PROTEIN COX11-RELATED"/>
    <property type="match status" value="1"/>
</dbReference>
<reference evidence="7 8" key="1">
    <citation type="submission" date="2019-03" db="EMBL/GenBank/DDBJ databases">
        <title>Sequencing 23 genomes of Wallemia ichthyophaga.</title>
        <authorList>
            <person name="Gostincar C."/>
        </authorList>
    </citation>
    <scope>NUCLEOTIDE SEQUENCE [LARGE SCALE GENOMIC DNA]</scope>
    <source>
        <strain evidence="7 8">EXF-5753</strain>
    </source>
</reference>
<keyword evidence="5" id="KW-0472">Membrane</keyword>
<dbReference type="HAMAP" id="MF_00155">
    <property type="entry name" value="CtaG"/>
    <property type="match status" value="1"/>
</dbReference>
<evidence type="ECO:0000256" key="2">
    <source>
        <dbReference type="ARBA" id="ARBA00004243"/>
    </source>
</evidence>
<dbReference type="Pfam" id="PF04442">
    <property type="entry name" value="CtaG_Cox11"/>
    <property type="match status" value="1"/>
</dbReference>
<dbReference type="InterPro" id="IPR023471">
    <property type="entry name" value="CtaG/Cox11_dom_sf"/>
</dbReference>
<protein>
    <recommendedName>
        <fullName evidence="9">Cytochrome c oxidase assembly protein CtaG/Cox11</fullName>
    </recommendedName>
</protein>
<evidence type="ECO:0008006" key="9">
    <source>
        <dbReference type="Google" id="ProtNLM"/>
    </source>
</evidence>
<feature type="signal peptide" evidence="6">
    <location>
        <begin position="1"/>
        <end position="17"/>
    </location>
</feature>
<dbReference type="AlphaFoldDB" id="A0A4T0FFI0"/>
<name>A0A4T0FFI0_9BASI</name>
<comment type="subcellular location">
    <subcellularLocation>
        <location evidence="2">Mitochondrion inner membrane</location>
        <topology evidence="2">Single-pass membrane protein</topology>
        <orientation evidence="2">Intermembrane side</orientation>
    </subcellularLocation>
</comment>
<dbReference type="GO" id="GO:0005759">
    <property type="term" value="C:mitochondrial matrix"/>
    <property type="evidence" value="ECO:0007669"/>
    <property type="project" value="UniProtKB-ARBA"/>
</dbReference>
<dbReference type="OrthoDB" id="1704689at2759"/>
<keyword evidence="8" id="KW-1185">Reference proteome</keyword>
<dbReference type="EMBL" id="SPNW01000065">
    <property type="protein sequence ID" value="TIA87072.1"/>
    <property type="molecule type" value="Genomic_DNA"/>
</dbReference>
<proteinExistence type="inferred from homology"/>
<sequence length="205" mass="22753">MYYSAATILVVLGASYAAVPMYRAFCSATGFAGTPMTDPSRYTADRLIPTEESVTNRRITVRFAAEASDMLPWKFTPQQKEIKVLPGESALAFYTATNKSDEDIIGIATYNVTPGKIAPYFAKVECFCFEEQRLLAGETVDLPILFFVDKDFLDDPSMRGVDDIVLNYVFFKAKHDRRGQLVPVGVQEGVDVHDISTPNIVKEGK</sequence>
<dbReference type="FunFam" id="2.60.370.10:FF:000001">
    <property type="entry name" value="COX11 cytochrome c oxidase assembly homolog"/>
    <property type="match status" value="1"/>
</dbReference>
<accession>A0A4T0FFI0</accession>
<evidence type="ECO:0000313" key="8">
    <source>
        <dbReference type="Proteomes" id="UP000310189"/>
    </source>
</evidence>
<comment type="function">
    <text evidence="1">Exerts its effect at some terminal stage of cytochrome c oxidase synthesis, probably by being involved in the insertion of the copper B into subunit I.</text>
</comment>
<dbReference type="NCBIfam" id="NF003465">
    <property type="entry name" value="PRK05089.1"/>
    <property type="match status" value="1"/>
</dbReference>
<dbReference type="GO" id="GO:0005743">
    <property type="term" value="C:mitochondrial inner membrane"/>
    <property type="evidence" value="ECO:0007669"/>
    <property type="project" value="UniProtKB-SubCell"/>
</dbReference>
<evidence type="ECO:0000256" key="3">
    <source>
        <dbReference type="ARBA" id="ARBA00022692"/>
    </source>
</evidence>